<reference evidence="2 3" key="1">
    <citation type="submission" date="2019-08" db="EMBL/GenBank/DDBJ databases">
        <title>Bacillus genomes from the desert of Cuatro Cienegas, Coahuila.</title>
        <authorList>
            <person name="Olmedo-Alvarez G."/>
        </authorList>
    </citation>
    <scope>NUCLEOTIDE SEQUENCE [LARGE SCALE GENOMIC DNA]</scope>
    <source>
        <strain evidence="2 3">CH446_14T</strain>
    </source>
</reference>
<dbReference type="EMBL" id="VTER01000003">
    <property type="protein sequence ID" value="TYS50271.1"/>
    <property type="molecule type" value="Genomic_DNA"/>
</dbReference>
<dbReference type="GO" id="GO:0004519">
    <property type="term" value="F:endonuclease activity"/>
    <property type="evidence" value="ECO:0007669"/>
    <property type="project" value="UniProtKB-KW"/>
</dbReference>
<dbReference type="SUPFAM" id="SSF55608">
    <property type="entry name" value="Homing endonucleases"/>
    <property type="match status" value="1"/>
</dbReference>
<dbReference type="RefSeq" id="WP_148974077.1">
    <property type="nucleotide sequence ID" value="NZ_JBNIKU010000018.1"/>
</dbReference>
<evidence type="ECO:0000313" key="3">
    <source>
        <dbReference type="Proteomes" id="UP000322139"/>
    </source>
</evidence>
<evidence type="ECO:0000313" key="2">
    <source>
        <dbReference type="EMBL" id="TYS50271.1"/>
    </source>
</evidence>
<dbReference type="InterPro" id="IPR004860">
    <property type="entry name" value="LAGLIDADG_dom"/>
</dbReference>
<comment type="caution">
    <text evidence="2">The sequence shown here is derived from an EMBL/GenBank/DDBJ whole genome shotgun (WGS) entry which is preliminary data.</text>
</comment>
<feature type="domain" description="Homing endonuclease LAGLIDADG" evidence="1">
    <location>
        <begin position="16"/>
        <end position="177"/>
    </location>
</feature>
<keyword evidence="2" id="KW-0255">Endonuclease</keyword>
<protein>
    <submittedName>
        <fullName evidence="2">Endonuclease</fullName>
    </submittedName>
</protein>
<proteinExistence type="predicted"/>
<sequence length="322" mass="37730">MKIEDMMSKYSHRHLSLISGKLLGDGGFSIQPKRKPRTRFMHCRKDQDWCYCCYTQLKDPLRLNAPVYKKVIDPRLVKGYSESYYVQSLSSELSTVMQPLWYQGKKKVIPFEFLADTLTPECLAWWYQDDGHLKAENGKLKKVILSSESFSIEENNELIKLINSKFSIIFTSDKQNRLLIYDLPQIYYFLRLVRPYIHPSMNRKLFFPSPKIIAQNKRTTIYLPSHFINNRPTKEIDEALCRSLNHLKNLLESDLTYFPFMKELFTRKNETIPLKGFQIGLSGSHMTTINKIQLCTGLQKSTIVQLCFLFKKLKGLQQMPES</sequence>
<dbReference type="InterPro" id="IPR027434">
    <property type="entry name" value="Homing_endonucl"/>
</dbReference>
<keyword evidence="2" id="KW-0540">Nuclease</keyword>
<name>A0A5D4RIW9_9BACI</name>
<organism evidence="2 3">
    <name type="scientific">Bacillus infantis</name>
    <dbReference type="NCBI Taxonomy" id="324767"/>
    <lineage>
        <taxon>Bacteria</taxon>
        <taxon>Bacillati</taxon>
        <taxon>Bacillota</taxon>
        <taxon>Bacilli</taxon>
        <taxon>Bacillales</taxon>
        <taxon>Bacillaceae</taxon>
        <taxon>Bacillus</taxon>
    </lineage>
</organism>
<keyword evidence="2" id="KW-0378">Hydrolase</keyword>
<accession>A0A5D4RIW9</accession>
<dbReference type="Gene3D" id="3.10.28.10">
    <property type="entry name" value="Homing endonucleases"/>
    <property type="match status" value="2"/>
</dbReference>
<dbReference type="Pfam" id="PF03161">
    <property type="entry name" value="LAGLIDADG_2"/>
    <property type="match status" value="1"/>
</dbReference>
<dbReference type="AlphaFoldDB" id="A0A5D4RIW9"/>
<evidence type="ECO:0000259" key="1">
    <source>
        <dbReference type="Pfam" id="PF03161"/>
    </source>
</evidence>
<gene>
    <name evidence="2" type="ORF">FZD51_06910</name>
</gene>
<dbReference type="Proteomes" id="UP000322139">
    <property type="component" value="Unassembled WGS sequence"/>
</dbReference>